<accession>A0A4Q1K5G8</accession>
<dbReference type="OrthoDB" id="947434at2"/>
<dbReference type="AlphaFoldDB" id="A0A4Q1K5G8"/>
<reference evidence="4" key="1">
    <citation type="submission" date="2019-01" db="EMBL/GenBank/DDBJ databases">
        <title>Cytophagaceae bacterium strain CAR-16.</title>
        <authorList>
            <person name="Chen W.-M."/>
        </authorList>
    </citation>
    <scope>NUCLEOTIDE SEQUENCE [LARGE SCALE GENOMIC DNA]</scope>
    <source>
        <strain evidence="4">LLJ-11</strain>
    </source>
</reference>
<protein>
    <submittedName>
        <fullName evidence="3">PorT family protein</fullName>
    </submittedName>
</protein>
<feature type="domain" description="Outer membrane protein beta-barrel" evidence="2">
    <location>
        <begin position="17"/>
        <end position="171"/>
    </location>
</feature>
<dbReference type="Pfam" id="PF13568">
    <property type="entry name" value="OMP_b-brl_2"/>
    <property type="match status" value="1"/>
</dbReference>
<dbReference type="RefSeq" id="WP_129433626.1">
    <property type="nucleotide sequence ID" value="NZ_SBKO01000001.1"/>
</dbReference>
<comment type="caution">
    <text evidence="3">The sequence shown here is derived from an EMBL/GenBank/DDBJ whole genome shotgun (WGS) entry which is preliminary data.</text>
</comment>
<organism evidence="3 4">
    <name type="scientific">Flavobacterium amnicola</name>
    <dbReference type="NCBI Taxonomy" id="2506422"/>
    <lineage>
        <taxon>Bacteria</taxon>
        <taxon>Pseudomonadati</taxon>
        <taxon>Bacteroidota</taxon>
        <taxon>Flavobacteriia</taxon>
        <taxon>Flavobacteriales</taxon>
        <taxon>Flavobacteriaceae</taxon>
        <taxon>Flavobacterium</taxon>
    </lineage>
</organism>
<proteinExistence type="predicted"/>
<dbReference type="Gene3D" id="2.40.160.20">
    <property type="match status" value="1"/>
</dbReference>
<sequence length="195" mass="21740">MKKIYLVCSFLMILSVQAQKTKQDEGIKIGIKGGLNIANFQGDYDNNGIRTSVHVGLLSEIIVSDKFSIQPELMYSGQGFTDEKVGGFGRHKFDYITLPVMAKFYVMNDNLSIEAGPQVGFLVSATNQNIATDYTVKKQNIVDFGLNLGLGYELKNHVFFQGRYNLGLSNINNSATSNTFKYRNSVIQFSVGYLF</sequence>
<evidence type="ECO:0000256" key="1">
    <source>
        <dbReference type="SAM" id="SignalP"/>
    </source>
</evidence>
<name>A0A4Q1K5G8_9FLAO</name>
<keyword evidence="1" id="KW-0732">Signal</keyword>
<feature type="chain" id="PRO_5020656575" evidence="1">
    <location>
        <begin position="19"/>
        <end position="195"/>
    </location>
</feature>
<evidence type="ECO:0000259" key="2">
    <source>
        <dbReference type="Pfam" id="PF13568"/>
    </source>
</evidence>
<keyword evidence="4" id="KW-1185">Reference proteome</keyword>
<dbReference type="Proteomes" id="UP000290283">
    <property type="component" value="Unassembled WGS sequence"/>
</dbReference>
<gene>
    <name evidence="3" type="ORF">EQG63_01340</name>
</gene>
<dbReference type="SUPFAM" id="SSF56925">
    <property type="entry name" value="OMPA-like"/>
    <property type="match status" value="1"/>
</dbReference>
<feature type="signal peptide" evidence="1">
    <location>
        <begin position="1"/>
        <end position="18"/>
    </location>
</feature>
<evidence type="ECO:0000313" key="3">
    <source>
        <dbReference type="EMBL" id="RXR20605.1"/>
    </source>
</evidence>
<dbReference type="InterPro" id="IPR025665">
    <property type="entry name" value="Beta-barrel_OMP_2"/>
</dbReference>
<dbReference type="EMBL" id="SBKO01000001">
    <property type="protein sequence ID" value="RXR20605.1"/>
    <property type="molecule type" value="Genomic_DNA"/>
</dbReference>
<evidence type="ECO:0000313" key="4">
    <source>
        <dbReference type="Proteomes" id="UP000290283"/>
    </source>
</evidence>
<dbReference type="InterPro" id="IPR011250">
    <property type="entry name" value="OMP/PagP_B-barrel"/>
</dbReference>